<feature type="domain" description="Luciferase-like" evidence="3">
    <location>
        <begin position="4"/>
        <end position="307"/>
    </location>
</feature>
<dbReference type="PANTHER" id="PTHR30137:SF8">
    <property type="entry name" value="BLR5498 PROTEIN"/>
    <property type="match status" value="1"/>
</dbReference>
<dbReference type="GO" id="GO:0005829">
    <property type="term" value="C:cytosol"/>
    <property type="evidence" value="ECO:0007669"/>
    <property type="project" value="TreeGrafter"/>
</dbReference>
<dbReference type="OrthoDB" id="9776438at2"/>
<keyword evidence="2" id="KW-0503">Monooxygenase</keyword>
<dbReference type="EMBL" id="FNTX01000002">
    <property type="protein sequence ID" value="SEE73481.1"/>
    <property type="molecule type" value="Genomic_DNA"/>
</dbReference>
<dbReference type="InterPro" id="IPR050766">
    <property type="entry name" value="Bact_Lucif_Oxidored"/>
</dbReference>
<keyword evidence="5" id="KW-1185">Reference proteome</keyword>
<dbReference type="InterPro" id="IPR036661">
    <property type="entry name" value="Luciferase-like_sf"/>
</dbReference>
<dbReference type="GO" id="GO:0016705">
    <property type="term" value="F:oxidoreductase activity, acting on paired donors, with incorporation or reduction of molecular oxygen"/>
    <property type="evidence" value="ECO:0007669"/>
    <property type="project" value="InterPro"/>
</dbReference>
<evidence type="ECO:0000313" key="5">
    <source>
        <dbReference type="Proteomes" id="UP000199220"/>
    </source>
</evidence>
<evidence type="ECO:0000259" key="3">
    <source>
        <dbReference type="Pfam" id="PF00296"/>
    </source>
</evidence>
<evidence type="ECO:0000256" key="1">
    <source>
        <dbReference type="ARBA" id="ARBA00023002"/>
    </source>
</evidence>
<dbReference type="Gene3D" id="3.20.20.30">
    <property type="entry name" value="Luciferase-like domain"/>
    <property type="match status" value="1"/>
</dbReference>
<protein>
    <submittedName>
        <fullName evidence="4">Probable oxidoreductase, LLM family</fullName>
    </submittedName>
</protein>
<sequence>MAFEVGIMTFGEITEDPATGKTPSPRERVRETIEQARLADEVGLDVFGMGEHHRTDFIGSAPSILLAAAAEKTENIRLTSAVTVLSSEDPVRVWEQFATIDLLSAGRAEIIAGRGSYTESFPLFGYDLRNYADLFREKLDLLLQIRERNPLTWEGHFRAPLVDADIAPRADGDTLPIWVGVGGSPASAVSTGRLGLPMALALLLGPITFHEQTVQLYRQAASEAGHDISRLPISINAHGYVGRTSQQARDLMYPYFAKGMADNNHQRGEGFTIPRAAFDAQASPAAGLLVGSSQEIIDKIMSYHELYGLNRVMIQMGFGGVPQRDHLEAIERLGTEVAPVVRREVAQRERDAA</sequence>
<evidence type="ECO:0000256" key="2">
    <source>
        <dbReference type="ARBA" id="ARBA00023033"/>
    </source>
</evidence>
<evidence type="ECO:0000313" key="4">
    <source>
        <dbReference type="EMBL" id="SEE73481.1"/>
    </source>
</evidence>
<accession>A0A1H5LAT5</accession>
<dbReference type="Pfam" id="PF00296">
    <property type="entry name" value="Bac_luciferase"/>
    <property type="match status" value="1"/>
</dbReference>
<dbReference type="STRING" id="648782.SAMN04488554_2678"/>
<reference evidence="5" key="1">
    <citation type="submission" date="2016-10" db="EMBL/GenBank/DDBJ databases">
        <authorList>
            <person name="Varghese N."/>
            <person name="Submissions S."/>
        </authorList>
    </citation>
    <scope>NUCLEOTIDE SEQUENCE [LARGE SCALE GENOMIC DNA]</scope>
    <source>
        <strain evidence="5">DSM 21368</strain>
    </source>
</reference>
<name>A0A1H5LAT5_9MICO</name>
<dbReference type="RefSeq" id="WP_089773602.1">
    <property type="nucleotide sequence ID" value="NZ_FNTX01000002.1"/>
</dbReference>
<gene>
    <name evidence="4" type="ORF">SAMN04488554_2678</name>
</gene>
<keyword evidence="1" id="KW-0560">Oxidoreductase</keyword>
<dbReference type="Proteomes" id="UP000199220">
    <property type="component" value="Unassembled WGS sequence"/>
</dbReference>
<organism evidence="4 5">
    <name type="scientific">Ruania alba</name>
    <dbReference type="NCBI Taxonomy" id="648782"/>
    <lineage>
        <taxon>Bacteria</taxon>
        <taxon>Bacillati</taxon>
        <taxon>Actinomycetota</taxon>
        <taxon>Actinomycetes</taxon>
        <taxon>Micrococcales</taxon>
        <taxon>Ruaniaceae</taxon>
        <taxon>Ruania</taxon>
    </lineage>
</organism>
<proteinExistence type="predicted"/>
<dbReference type="InterPro" id="IPR011251">
    <property type="entry name" value="Luciferase-like_dom"/>
</dbReference>
<dbReference type="GO" id="GO:0004497">
    <property type="term" value="F:monooxygenase activity"/>
    <property type="evidence" value="ECO:0007669"/>
    <property type="project" value="UniProtKB-KW"/>
</dbReference>
<dbReference type="PANTHER" id="PTHR30137">
    <property type="entry name" value="LUCIFERASE-LIKE MONOOXYGENASE"/>
    <property type="match status" value="1"/>
</dbReference>
<dbReference type="SUPFAM" id="SSF51679">
    <property type="entry name" value="Bacterial luciferase-like"/>
    <property type="match status" value="1"/>
</dbReference>
<dbReference type="AlphaFoldDB" id="A0A1H5LAT5"/>